<keyword evidence="2" id="KW-1185">Reference proteome</keyword>
<name>A0ABU6UL27_9FABA</name>
<proteinExistence type="predicted"/>
<reference evidence="1 2" key="1">
    <citation type="journal article" date="2023" name="Plants (Basel)">
        <title>Bridging the Gap: Combining Genomics and Transcriptomics Approaches to Understand Stylosanthes scabra, an Orphan Legume from the Brazilian Caatinga.</title>
        <authorList>
            <person name="Ferreira-Neto J.R.C."/>
            <person name="da Silva M.D."/>
            <person name="Binneck E."/>
            <person name="de Melo N.F."/>
            <person name="da Silva R.H."/>
            <person name="de Melo A.L.T.M."/>
            <person name="Pandolfi V."/>
            <person name="Bustamante F.O."/>
            <person name="Brasileiro-Vidal A.C."/>
            <person name="Benko-Iseppon A.M."/>
        </authorList>
    </citation>
    <scope>NUCLEOTIDE SEQUENCE [LARGE SCALE GENOMIC DNA]</scope>
    <source>
        <tissue evidence="1">Leaves</tissue>
    </source>
</reference>
<accession>A0ABU6UL27</accession>
<gene>
    <name evidence="1" type="ORF">PIB30_066112</name>
</gene>
<dbReference type="Proteomes" id="UP001341840">
    <property type="component" value="Unassembled WGS sequence"/>
</dbReference>
<organism evidence="1 2">
    <name type="scientific">Stylosanthes scabra</name>
    <dbReference type="NCBI Taxonomy" id="79078"/>
    <lineage>
        <taxon>Eukaryota</taxon>
        <taxon>Viridiplantae</taxon>
        <taxon>Streptophyta</taxon>
        <taxon>Embryophyta</taxon>
        <taxon>Tracheophyta</taxon>
        <taxon>Spermatophyta</taxon>
        <taxon>Magnoliopsida</taxon>
        <taxon>eudicotyledons</taxon>
        <taxon>Gunneridae</taxon>
        <taxon>Pentapetalae</taxon>
        <taxon>rosids</taxon>
        <taxon>fabids</taxon>
        <taxon>Fabales</taxon>
        <taxon>Fabaceae</taxon>
        <taxon>Papilionoideae</taxon>
        <taxon>50 kb inversion clade</taxon>
        <taxon>dalbergioids sensu lato</taxon>
        <taxon>Dalbergieae</taxon>
        <taxon>Pterocarpus clade</taxon>
        <taxon>Stylosanthes</taxon>
    </lineage>
</organism>
<comment type="caution">
    <text evidence="1">The sequence shown here is derived from an EMBL/GenBank/DDBJ whole genome shotgun (WGS) entry which is preliminary data.</text>
</comment>
<evidence type="ECO:0000313" key="2">
    <source>
        <dbReference type="Proteomes" id="UP001341840"/>
    </source>
</evidence>
<dbReference type="EMBL" id="JASCZI010121498">
    <property type="protein sequence ID" value="MED6161987.1"/>
    <property type="molecule type" value="Genomic_DNA"/>
</dbReference>
<sequence length="75" mass="8147">MGMNLPGLFVKVTHPNSPSFSFFSVFQLRQSYGCRPRCSVLHLSASFFRSTPVSLPARVVPSILSAVVAALPHPC</sequence>
<protein>
    <submittedName>
        <fullName evidence="1">Uncharacterized protein</fullName>
    </submittedName>
</protein>
<evidence type="ECO:0000313" key="1">
    <source>
        <dbReference type="EMBL" id="MED6161987.1"/>
    </source>
</evidence>